<dbReference type="InterPro" id="IPR038494">
    <property type="entry name" value="IGPD_sf"/>
</dbReference>
<dbReference type="GO" id="GO:0004424">
    <property type="term" value="F:imidazoleglycerol-phosphate dehydratase activity"/>
    <property type="evidence" value="ECO:0007669"/>
    <property type="project" value="UniProtKB-UniRule"/>
</dbReference>
<dbReference type="CDD" id="cd07914">
    <property type="entry name" value="IGPD"/>
    <property type="match status" value="1"/>
</dbReference>
<dbReference type="PANTHER" id="PTHR23133:SF2">
    <property type="entry name" value="IMIDAZOLEGLYCEROL-PHOSPHATE DEHYDRATASE"/>
    <property type="match status" value="1"/>
</dbReference>
<comment type="pathway">
    <text evidence="1 6 7">Amino-acid biosynthesis; L-histidine biosynthesis; L-histidine from 5-phospho-alpha-D-ribose 1-diphosphate: step 6/9.</text>
</comment>
<evidence type="ECO:0000313" key="8">
    <source>
        <dbReference type="EMBL" id="MBC8547005.1"/>
    </source>
</evidence>
<evidence type="ECO:0000256" key="5">
    <source>
        <dbReference type="ARBA" id="ARBA00023239"/>
    </source>
</evidence>
<dbReference type="EMBL" id="JACRST010000012">
    <property type="protein sequence ID" value="MBC8547005.1"/>
    <property type="molecule type" value="Genomic_DNA"/>
</dbReference>
<dbReference type="SUPFAM" id="SSF54211">
    <property type="entry name" value="Ribosomal protein S5 domain 2-like"/>
    <property type="match status" value="2"/>
</dbReference>
<dbReference type="InterPro" id="IPR020568">
    <property type="entry name" value="Ribosomal_Su5_D2-typ_SF"/>
</dbReference>
<name>A0A926E1C8_9FIRM</name>
<dbReference type="NCBIfam" id="NF002111">
    <property type="entry name" value="PRK00951.2-1"/>
    <property type="match status" value="1"/>
</dbReference>
<comment type="subcellular location">
    <subcellularLocation>
        <location evidence="6 7">Cytoplasm</location>
    </subcellularLocation>
</comment>
<dbReference type="PROSITE" id="PS00954">
    <property type="entry name" value="IGP_DEHYDRATASE_1"/>
    <property type="match status" value="1"/>
</dbReference>
<dbReference type="HAMAP" id="MF_00076">
    <property type="entry name" value="HisB"/>
    <property type="match status" value="1"/>
</dbReference>
<dbReference type="EC" id="4.2.1.19" evidence="6 7"/>
<keyword evidence="9" id="KW-1185">Reference proteome</keyword>
<dbReference type="RefSeq" id="WP_249283078.1">
    <property type="nucleotide sequence ID" value="NZ_JACRST010000012.1"/>
</dbReference>
<reference evidence="8" key="1">
    <citation type="submission" date="2020-08" db="EMBL/GenBank/DDBJ databases">
        <title>Genome public.</title>
        <authorList>
            <person name="Liu C."/>
            <person name="Sun Q."/>
        </authorList>
    </citation>
    <scope>NUCLEOTIDE SEQUENCE</scope>
    <source>
        <strain evidence="8">NSJ-31</strain>
    </source>
</reference>
<evidence type="ECO:0000256" key="2">
    <source>
        <dbReference type="ARBA" id="ARBA00016664"/>
    </source>
</evidence>
<gene>
    <name evidence="6 8" type="primary">hisB</name>
    <name evidence="8" type="ORF">H8711_08680</name>
</gene>
<evidence type="ECO:0000256" key="6">
    <source>
        <dbReference type="HAMAP-Rule" id="MF_00076"/>
    </source>
</evidence>
<comment type="catalytic activity">
    <reaction evidence="6 7">
        <text>D-erythro-1-(imidazol-4-yl)glycerol 3-phosphate = 3-(imidazol-4-yl)-2-oxopropyl phosphate + H2O</text>
        <dbReference type="Rhea" id="RHEA:11040"/>
        <dbReference type="ChEBI" id="CHEBI:15377"/>
        <dbReference type="ChEBI" id="CHEBI:57766"/>
        <dbReference type="ChEBI" id="CHEBI:58278"/>
        <dbReference type="EC" id="4.2.1.19"/>
    </reaction>
</comment>
<evidence type="ECO:0000256" key="3">
    <source>
        <dbReference type="ARBA" id="ARBA00022605"/>
    </source>
</evidence>
<dbReference type="PROSITE" id="PS00955">
    <property type="entry name" value="IGP_DEHYDRATASE_2"/>
    <property type="match status" value="1"/>
</dbReference>
<evidence type="ECO:0000256" key="7">
    <source>
        <dbReference type="RuleBase" id="RU000599"/>
    </source>
</evidence>
<dbReference type="InterPro" id="IPR020565">
    <property type="entry name" value="ImidazoleglycerP_deHydtase_CS"/>
</dbReference>
<protein>
    <recommendedName>
        <fullName evidence="2 6">Imidazoleglycerol-phosphate dehydratase</fullName>
        <shortName evidence="6">IGPD</shortName>
        <ecNumber evidence="6 7">4.2.1.19</ecNumber>
    </recommendedName>
</protein>
<proteinExistence type="inferred from homology"/>
<accession>A0A926E1C8</accession>
<dbReference type="FunFam" id="3.30.230.40:FF:000001">
    <property type="entry name" value="Imidazoleglycerol-phosphate dehydratase HisB"/>
    <property type="match status" value="1"/>
</dbReference>
<dbReference type="InterPro" id="IPR000807">
    <property type="entry name" value="ImidazoleglycerolP_deHydtase"/>
</dbReference>
<evidence type="ECO:0000313" key="9">
    <source>
        <dbReference type="Proteomes" id="UP000653127"/>
    </source>
</evidence>
<sequence length="192" mass="20882">MRTATLTRKTRETDITLSLNLDGTGQADISTGIGFFDHMLTAFAVHSGFDLTVKALGDLEVDSHHTVEDVGIVLGQALAKAVDRSAIERYGTFSVPMDEALCHCSLDISGRPYLVFLADFTYPKIGQYDTSMTEHFFQSFAVNAGITLHIQVPYGRDDHHKAEAIYKAVAHALKVAVRPNRGGQALSSKGVL</sequence>
<evidence type="ECO:0000256" key="4">
    <source>
        <dbReference type="ARBA" id="ARBA00023102"/>
    </source>
</evidence>
<dbReference type="GO" id="GO:0000105">
    <property type="term" value="P:L-histidine biosynthetic process"/>
    <property type="evidence" value="ECO:0007669"/>
    <property type="project" value="UniProtKB-UniRule"/>
</dbReference>
<dbReference type="PANTHER" id="PTHR23133">
    <property type="entry name" value="IMIDAZOLEGLYCEROL-PHOSPHATE DEHYDRATASE HIS7"/>
    <property type="match status" value="1"/>
</dbReference>
<dbReference type="Proteomes" id="UP000653127">
    <property type="component" value="Unassembled WGS sequence"/>
</dbReference>
<organism evidence="8 9">
    <name type="scientific">Ligaoa zhengdingensis</name>
    <dbReference type="NCBI Taxonomy" id="2763658"/>
    <lineage>
        <taxon>Bacteria</taxon>
        <taxon>Bacillati</taxon>
        <taxon>Bacillota</taxon>
        <taxon>Clostridia</taxon>
        <taxon>Eubacteriales</taxon>
        <taxon>Oscillospiraceae</taxon>
        <taxon>Ligaoa</taxon>
    </lineage>
</organism>
<keyword evidence="5 6" id="KW-0456">Lyase</keyword>
<dbReference type="Pfam" id="PF00475">
    <property type="entry name" value="IGPD"/>
    <property type="match status" value="1"/>
</dbReference>
<dbReference type="NCBIfam" id="NF002114">
    <property type="entry name" value="PRK00951.2-4"/>
    <property type="match status" value="1"/>
</dbReference>
<dbReference type="AlphaFoldDB" id="A0A926E1C8"/>
<comment type="similarity">
    <text evidence="6 7">Belongs to the imidazoleglycerol-phosphate dehydratase family.</text>
</comment>
<keyword evidence="4 6" id="KW-0368">Histidine biosynthesis</keyword>
<dbReference type="Gene3D" id="3.30.230.40">
    <property type="entry name" value="Imidazole glycerol phosphate dehydratase, domain 1"/>
    <property type="match status" value="2"/>
</dbReference>
<dbReference type="FunFam" id="3.30.230.40:FF:000003">
    <property type="entry name" value="Imidazoleglycerol-phosphate dehydratase HisB"/>
    <property type="match status" value="1"/>
</dbReference>
<keyword evidence="3 6" id="KW-0028">Amino-acid biosynthesis</keyword>
<keyword evidence="6" id="KW-0963">Cytoplasm</keyword>
<comment type="caution">
    <text evidence="8">The sequence shown here is derived from an EMBL/GenBank/DDBJ whole genome shotgun (WGS) entry which is preliminary data.</text>
</comment>
<dbReference type="GO" id="GO:0005737">
    <property type="term" value="C:cytoplasm"/>
    <property type="evidence" value="ECO:0007669"/>
    <property type="project" value="UniProtKB-SubCell"/>
</dbReference>
<evidence type="ECO:0000256" key="1">
    <source>
        <dbReference type="ARBA" id="ARBA00005047"/>
    </source>
</evidence>